<evidence type="ECO:0000313" key="2">
    <source>
        <dbReference type="EMBL" id="RED98929.1"/>
    </source>
</evidence>
<evidence type="ECO:0000259" key="1">
    <source>
        <dbReference type="Pfam" id="PF19780"/>
    </source>
</evidence>
<reference evidence="2 3" key="1">
    <citation type="submission" date="2018-07" db="EMBL/GenBank/DDBJ databases">
        <title>Genomic Encyclopedia of Type Strains, Phase IV (KMG-IV): sequencing the most valuable type-strain genomes for metagenomic binning, comparative biology and taxonomic classification.</title>
        <authorList>
            <person name="Goeker M."/>
        </authorList>
    </citation>
    <scope>NUCLEOTIDE SEQUENCE [LARGE SCALE GENOMIC DNA]</scope>
    <source>
        <strain evidence="2 3">DSM 4134</strain>
    </source>
</reference>
<dbReference type="Pfam" id="PF19780">
    <property type="entry name" value="DUF6265"/>
    <property type="match status" value="1"/>
</dbReference>
<protein>
    <recommendedName>
        <fullName evidence="1">DUF6265 domain-containing protein</fullName>
    </recommendedName>
</protein>
<organism evidence="2 3">
    <name type="scientific">Marinoscillum furvescens DSM 4134</name>
    <dbReference type="NCBI Taxonomy" id="1122208"/>
    <lineage>
        <taxon>Bacteria</taxon>
        <taxon>Pseudomonadati</taxon>
        <taxon>Bacteroidota</taxon>
        <taxon>Cytophagia</taxon>
        <taxon>Cytophagales</taxon>
        <taxon>Reichenbachiellaceae</taxon>
        <taxon>Marinoscillum</taxon>
    </lineage>
</organism>
<dbReference type="InterPro" id="IPR046232">
    <property type="entry name" value="DUF6265"/>
</dbReference>
<name>A0A3D9L2G5_MARFU</name>
<dbReference type="AlphaFoldDB" id="A0A3D9L2G5"/>
<proteinExistence type="predicted"/>
<sequence>MIAGLLLISISSMAQDFSWLTGRWVGPGFGGVFEEVWSEPDVNGHLMGMFRYADSAGAVQFYEFWVLDETGLKLRHFNPDFTAWETKDEFIDFSMIKSTQGLLELKGLIYELIGEDQLKISLDLKHGDTVRTEVFILKRQ</sequence>
<feature type="domain" description="DUF6265" evidence="1">
    <location>
        <begin position="18"/>
        <end position="123"/>
    </location>
</feature>
<comment type="caution">
    <text evidence="2">The sequence shown here is derived from an EMBL/GenBank/DDBJ whole genome shotgun (WGS) entry which is preliminary data.</text>
</comment>
<keyword evidence="3" id="KW-1185">Reference proteome</keyword>
<dbReference type="Proteomes" id="UP000256779">
    <property type="component" value="Unassembled WGS sequence"/>
</dbReference>
<evidence type="ECO:0000313" key="3">
    <source>
        <dbReference type="Proteomes" id="UP000256779"/>
    </source>
</evidence>
<dbReference type="EMBL" id="QREG01000009">
    <property type="protein sequence ID" value="RED98929.1"/>
    <property type="molecule type" value="Genomic_DNA"/>
</dbReference>
<gene>
    <name evidence="2" type="ORF">C7460_109121</name>
</gene>
<accession>A0A3D9L2G5</accession>